<proteinExistence type="predicted"/>
<gene>
    <name evidence="1" type="ORF">LCGC14_2616920</name>
</gene>
<evidence type="ECO:0000313" key="1">
    <source>
        <dbReference type="EMBL" id="KKL04353.1"/>
    </source>
</evidence>
<dbReference type="AlphaFoldDB" id="A0A0F9CWW6"/>
<organism evidence="1">
    <name type="scientific">marine sediment metagenome</name>
    <dbReference type="NCBI Taxonomy" id="412755"/>
    <lineage>
        <taxon>unclassified sequences</taxon>
        <taxon>metagenomes</taxon>
        <taxon>ecological metagenomes</taxon>
    </lineage>
</organism>
<dbReference type="EMBL" id="LAZR01044560">
    <property type="protein sequence ID" value="KKL04353.1"/>
    <property type="molecule type" value="Genomic_DNA"/>
</dbReference>
<sequence length="63" mass="7117">MKASEVVKELQGLIAGVGDYEVDISLMKQKPSDQQYLVGGSDFMVVEEYDDAEPVIMLRDWSY</sequence>
<reference evidence="1" key="1">
    <citation type="journal article" date="2015" name="Nature">
        <title>Complex archaea that bridge the gap between prokaryotes and eukaryotes.</title>
        <authorList>
            <person name="Spang A."/>
            <person name="Saw J.H."/>
            <person name="Jorgensen S.L."/>
            <person name="Zaremba-Niedzwiedzka K."/>
            <person name="Martijn J."/>
            <person name="Lind A.E."/>
            <person name="van Eijk R."/>
            <person name="Schleper C."/>
            <person name="Guy L."/>
            <person name="Ettema T.J."/>
        </authorList>
    </citation>
    <scope>NUCLEOTIDE SEQUENCE</scope>
</reference>
<accession>A0A0F9CWW6</accession>
<protein>
    <submittedName>
        <fullName evidence="1">Uncharacterized protein</fullName>
    </submittedName>
</protein>
<name>A0A0F9CWW6_9ZZZZ</name>
<comment type="caution">
    <text evidence="1">The sequence shown here is derived from an EMBL/GenBank/DDBJ whole genome shotgun (WGS) entry which is preliminary data.</text>
</comment>